<dbReference type="Proteomes" id="UP000287798">
    <property type="component" value="Unassembled WGS sequence"/>
</dbReference>
<dbReference type="InterPro" id="IPR023353">
    <property type="entry name" value="LemA-like_dom_sf"/>
</dbReference>
<keyword evidence="8" id="KW-1185">Reference proteome</keyword>
<dbReference type="Pfam" id="PF04011">
    <property type="entry name" value="LemA"/>
    <property type="match status" value="1"/>
</dbReference>
<evidence type="ECO:0000256" key="3">
    <source>
        <dbReference type="ARBA" id="ARBA00022692"/>
    </source>
</evidence>
<reference evidence="7 8" key="1">
    <citation type="journal article" date="2010" name="Int. J. Syst. Evol. Microbiol.">
        <title>Thiohalobacter thiocyanaticus gen. nov., sp. nov., a moderately halophilic, sulfur-oxidizing gammaproteobacterium from hypersaline lakes, that utilizes thiocyanate.</title>
        <authorList>
            <person name="Sorokin D.Y."/>
            <person name="Kovaleva O.L."/>
            <person name="Tourova T.P."/>
            <person name="Muyzer G."/>
        </authorList>
    </citation>
    <scope>NUCLEOTIDE SEQUENCE [LARGE SCALE GENOMIC DNA]</scope>
    <source>
        <strain evidence="7 8">Hrh1</strain>
    </source>
</reference>
<dbReference type="GO" id="GO:0016020">
    <property type="term" value="C:membrane"/>
    <property type="evidence" value="ECO:0007669"/>
    <property type="project" value="UniProtKB-SubCell"/>
</dbReference>
<evidence type="ECO:0000256" key="5">
    <source>
        <dbReference type="ARBA" id="ARBA00023136"/>
    </source>
</evidence>
<evidence type="ECO:0000256" key="6">
    <source>
        <dbReference type="SAM" id="Phobius"/>
    </source>
</evidence>
<evidence type="ECO:0000256" key="4">
    <source>
        <dbReference type="ARBA" id="ARBA00022989"/>
    </source>
</evidence>
<keyword evidence="3 6" id="KW-0812">Transmembrane</keyword>
<gene>
    <name evidence="7" type="ORF">D6C00_04925</name>
</gene>
<dbReference type="SUPFAM" id="SSF140478">
    <property type="entry name" value="LemA-like"/>
    <property type="match status" value="1"/>
</dbReference>
<evidence type="ECO:0000313" key="8">
    <source>
        <dbReference type="Proteomes" id="UP000287798"/>
    </source>
</evidence>
<dbReference type="OrthoDB" id="9804152at2"/>
<dbReference type="InterPro" id="IPR007156">
    <property type="entry name" value="MamQ_LemA"/>
</dbReference>
<comment type="similarity">
    <text evidence="2">Belongs to the LemA family.</text>
</comment>
<organism evidence="7 8">
    <name type="scientific">Thiohalobacter thiocyanaticus</name>
    <dbReference type="NCBI Taxonomy" id="585455"/>
    <lineage>
        <taxon>Bacteria</taxon>
        <taxon>Pseudomonadati</taxon>
        <taxon>Pseudomonadota</taxon>
        <taxon>Gammaproteobacteria</taxon>
        <taxon>Thiohalobacterales</taxon>
        <taxon>Thiohalobacteraceae</taxon>
        <taxon>Thiohalobacter</taxon>
    </lineage>
</organism>
<feature type="transmembrane region" description="Helical" evidence="6">
    <location>
        <begin position="6"/>
        <end position="26"/>
    </location>
</feature>
<comment type="caution">
    <text evidence="7">The sequence shown here is derived from an EMBL/GenBank/DDBJ whole genome shotgun (WGS) entry which is preliminary data.</text>
</comment>
<dbReference type="EMBL" id="QZMU01000001">
    <property type="protein sequence ID" value="RRQ21345.1"/>
    <property type="molecule type" value="Genomic_DNA"/>
</dbReference>
<dbReference type="PANTHER" id="PTHR34478">
    <property type="entry name" value="PROTEIN LEMA"/>
    <property type="match status" value="1"/>
</dbReference>
<accession>A0A426QHV3</accession>
<keyword evidence="5 6" id="KW-0472">Membrane</keyword>
<dbReference type="AlphaFoldDB" id="A0A426QHV3"/>
<name>A0A426QHV3_9GAMM</name>
<comment type="subcellular location">
    <subcellularLocation>
        <location evidence="1">Membrane</location>
        <topology evidence="1">Single-pass membrane protein</topology>
    </subcellularLocation>
</comment>
<evidence type="ECO:0000313" key="7">
    <source>
        <dbReference type="EMBL" id="RRQ21345.1"/>
    </source>
</evidence>
<dbReference type="PANTHER" id="PTHR34478:SF1">
    <property type="entry name" value="PROTEIN LEMA"/>
    <property type="match status" value="1"/>
</dbReference>
<dbReference type="RefSeq" id="WP_125180574.1">
    <property type="nucleotide sequence ID" value="NZ_QZMU01000001.1"/>
</dbReference>
<proteinExistence type="inferred from homology"/>
<evidence type="ECO:0000256" key="2">
    <source>
        <dbReference type="ARBA" id="ARBA00008854"/>
    </source>
</evidence>
<evidence type="ECO:0000256" key="1">
    <source>
        <dbReference type="ARBA" id="ARBA00004167"/>
    </source>
</evidence>
<sequence length="193" mass="21338">MGVGDVILIVLLVAVILLIVYAIVIYNHLVALKHNVAKAWSNIDVLLKQRHDELPKLVEVCKQYMGYEQETSGEGQARAQVAAAREGGDVPALGQAETQLRLGLGNLFALAEAYPDLKANTNFQHLADRVTALENSIADRREYYNESVNLNNVRIEQFPDVIVARKFGFGPFDLLEFADEEKADVDLKGLFAG</sequence>
<protein>
    <submittedName>
        <fullName evidence="7">LemA family protein</fullName>
    </submittedName>
</protein>
<keyword evidence="4 6" id="KW-1133">Transmembrane helix</keyword>
<dbReference type="Gene3D" id="1.20.1440.20">
    <property type="entry name" value="LemA-like domain"/>
    <property type="match status" value="1"/>
</dbReference>